<dbReference type="GO" id="GO:0035556">
    <property type="term" value="P:intracellular signal transduction"/>
    <property type="evidence" value="ECO:0007669"/>
    <property type="project" value="TreeGrafter"/>
</dbReference>
<evidence type="ECO:0000256" key="1">
    <source>
        <dbReference type="ARBA" id="ARBA00022527"/>
    </source>
</evidence>
<feature type="region of interest" description="Disordered" evidence="6">
    <location>
        <begin position="278"/>
        <end position="304"/>
    </location>
</feature>
<feature type="compositionally biased region" description="Low complexity" evidence="6">
    <location>
        <begin position="415"/>
        <end position="424"/>
    </location>
</feature>
<evidence type="ECO:0000256" key="5">
    <source>
        <dbReference type="ARBA" id="ARBA00022840"/>
    </source>
</evidence>
<dbReference type="Proteomes" id="UP001431783">
    <property type="component" value="Unassembled WGS sequence"/>
</dbReference>
<keyword evidence="9" id="KW-1185">Reference proteome</keyword>
<dbReference type="SUPFAM" id="SSF56112">
    <property type="entry name" value="Protein kinase-like (PK-like)"/>
    <property type="match status" value="1"/>
</dbReference>
<evidence type="ECO:0000259" key="7">
    <source>
        <dbReference type="PROSITE" id="PS50011"/>
    </source>
</evidence>
<evidence type="ECO:0000256" key="4">
    <source>
        <dbReference type="ARBA" id="ARBA00022777"/>
    </source>
</evidence>
<dbReference type="Pfam" id="PF00069">
    <property type="entry name" value="Pkinase"/>
    <property type="match status" value="1"/>
</dbReference>
<dbReference type="GO" id="GO:0005737">
    <property type="term" value="C:cytoplasm"/>
    <property type="evidence" value="ECO:0007669"/>
    <property type="project" value="TreeGrafter"/>
</dbReference>
<keyword evidence="5" id="KW-0067">ATP-binding</keyword>
<dbReference type="Gene3D" id="1.10.510.10">
    <property type="entry name" value="Transferase(Phosphotransferase) domain 1"/>
    <property type="match status" value="1"/>
</dbReference>
<dbReference type="GO" id="GO:0005524">
    <property type="term" value="F:ATP binding"/>
    <property type="evidence" value="ECO:0007669"/>
    <property type="project" value="UniProtKB-KW"/>
</dbReference>
<dbReference type="SMART" id="SM00220">
    <property type="entry name" value="S_TKc"/>
    <property type="match status" value="1"/>
</dbReference>
<feature type="region of interest" description="Disordered" evidence="6">
    <location>
        <begin position="339"/>
        <end position="389"/>
    </location>
</feature>
<organism evidence="8 9">
    <name type="scientific">Henosepilachna vigintioctopunctata</name>
    <dbReference type="NCBI Taxonomy" id="420089"/>
    <lineage>
        <taxon>Eukaryota</taxon>
        <taxon>Metazoa</taxon>
        <taxon>Ecdysozoa</taxon>
        <taxon>Arthropoda</taxon>
        <taxon>Hexapoda</taxon>
        <taxon>Insecta</taxon>
        <taxon>Pterygota</taxon>
        <taxon>Neoptera</taxon>
        <taxon>Endopterygota</taxon>
        <taxon>Coleoptera</taxon>
        <taxon>Polyphaga</taxon>
        <taxon>Cucujiformia</taxon>
        <taxon>Coccinelloidea</taxon>
        <taxon>Coccinellidae</taxon>
        <taxon>Epilachninae</taxon>
        <taxon>Epilachnini</taxon>
        <taxon>Henosepilachna</taxon>
    </lineage>
</organism>
<feature type="region of interest" description="Disordered" evidence="6">
    <location>
        <begin position="404"/>
        <end position="439"/>
    </location>
</feature>
<keyword evidence="2" id="KW-0808">Transferase</keyword>
<evidence type="ECO:0000256" key="3">
    <source>
        <dbReference type="ARBA" id="ARBA00022741"/>
    </source>
</evidence>
<dbReference type="InterPro" id="IPR000719">
    <property type="entry name" value="Prot_kinase_dom"/>
</dbReference>
<gene>
    <name evidence="8" type="ORF">WA026_011818</name>
</gene>
<evidence type="ECO:0000313" key="8">
    <source>
        <dbReference type="EMBL" id="KAK9880577.1"/>
    </source>
</evidence>
<dbReference type="AlphaFoldDB" id="A0AAW1UKF4"/>
<keyword evidence="3" id="KW-0547">Nucleotide-binding</keyword>
<dbReference type="InterPro" id="IPR011009">
    <property type="entry name" value="Kinase-like_dom_sf"/>
</dbReference>
<feature type="region of interest" description="Disordered" evidence="6">
    <location>
        <begin position="451"/>
        <end position="513"/>
    </location>
</feature>
<reference evidence="8 9" key="1">
    <citation type="submission" date="2023-03" db="EMBL/GenBank/DDBJ databases">
        <title>Genome insight into feeding habits of ladybird beetles.</title>
        <authorList>
            <person name="Li H.-S."/>
            <person name="Huang Y.-H."/>
            <person name="Pang H."/>
        </authorList>
    </citation>
    <scope>NUCLEOTIDE SEQUENCE [LARGE SCALE GENOMIC DNA]</scope>
    <source>
        <strain evidence="8">SYSU_2023b</strain>
        <tissue evidence="8">Whole body</tissue>
    </source>
</reference>
<dbReference type="PANTHER" id="PTHR24346:SF82">
    <property type="entry name" value="KP78A-RELATED"/>
    <property type="match status" value="1"/>
</dbReference>
<comment type="caution">
    <text evidence="8">The sequence shown here is derived from an EMBL/GenBank/DDBJ whole genome shotgun (WGS) entry which is preliminary data.</text>
</comment>
<sequence>MENVMLNAAQNQIKIVDFGLSNEWTTECPLKTHCGSPEYAAPELFVTSKVYGPEVDLWSLGIIIYGMIVGKLPFVSTKSSSVSSPERRKLLVAQINKGMSASQRKTIACYSFEFRSAINRLLTADSKKRITIKEMSIHPWITENGKVIVRSNPTKKITALAQNKVISDINAVSNVDCSDILKAVTENPYGKIGGMYNILTHKITSKCYNSNQVTRSLSDTSAFEMKSRKDTDAEDTPKKIQTAVTEDKRYWEMNRPQTITTTSCETSRTKTILTTRVRQLNSNHSTSSSKTKEPPYTKTKRPQTVQIGKINEIKENSAFRKRQEYSAFIASSLNNQRNSKRIKYKKSDIENDAQANQKRRKESTKGATTQIISPKRSFSVGEKPNSKQMMKVSDSYLLEKIPITPKRKQSLDQTSNPKSSASTSRSRKNSTAKHSSPLATLMQFIDTHGDILRSGRPTSRGSKRTPQKSETFGCAVVANASKKSPVRIKLKTMRPASSRPPTEGNKVTAKREK</sequence>
<protein>
    <recommendedName>
        <fullName evidence="7">Protein kinase domain-containing protein</fullName>
    </recommendedName>
</protein>
<dbReference type="PROSITE" id="PS50011">
    <property type="entry name" value="PROTEIN_KINASE_DOM"/>
    <property type="match status" value="1"/>
</dbReference>
<feature type="domain" description="Protein kinase" evidence="7">
    <location>
        <begin position="1"/>
        <end position="141"/>
    </location>
</feature>
<proteinExistence type="predicted"/>
<evidence type="ECO:0000256" key="2">
    <source>
        <dbReference type="ARBA" id="ARBA00022679"/>
    </source>
</evidence>
<keyword evidence="1" id="KW-0723">Serine/threonine-protein kinase</keyword>
<evidence type="ECO:0000313" key="9">
    <source>
        <dbReference type="Proteomes" id="UP001431783"/>
    </source>
</evidence>
<dbReference type="EMBL" id="JARQZJ010000065">
    <property type="protein sequence ID" value="KAK9880577.1"/>
    <property type="molecule type" value="Genomic_DNA"/>
</dbReference>
<name>A0AAW1UKF4_9CUCU</name>
<accession>A0AAW1UKF4</accession>
<evidence type="ECO:0000256" key="6">
    <source>
        <dbReference type="SAM" id="MobiDB-lite"/>
    </source>
</evidence>
<dbReference type="GO" id="GO:0004674">
    <property type="term" value="F:protein serine/threonine kinase activity"/>
    <property type="evidence" value="ECO:0007669"/>
    <property type="project" value="UniProtKB-KW"/>
</dbReference>
<dbReference type="PANTHER" id="PTHR24346">
    <property type="entry name" value="MAP/MICROTUBULE AFFINITY-REGULATING KINASE"/>
    <property type="match status" value="1"/>
</dbReference>
<keyword evidence="4" id="KW-0418">Kinase</keyword>